<evidence type="ECO:0000259" key="1">
    <source>
        <dbReference type="Pfam" id="PF13456"/>
    </source>
</evidence>
<dbReference type="EMBL" id="JASCZI010273068">
    <property type="protein sequence ID" value="MED6224164.1"/>
    <property type="molecule type" value="Genomic_DNA"/>
</dbReference>
<reference evidence="2 3" key="1">
    <citation type="journal article" date="2023" name="Plants (Basel)">
        <title>Bridging the Gap: Combining Genomics and Transcriptomics Approaches to Understand Stylosanthes scabra, an Orphan Legume from the Brazilian Caatinga.</title>
        <authorList>
            <person name="Ferreira-Neto J.R.C."/>
            <person name="da Silva M.D."/>
            <person name="Binneck E."/>
            <person name="de Melo N.F."/>
            <person name="da Silva R.H."/>
            <person name="de Melo A.L.T.M."/>
            <person name="Pandolfi V."/>
            <person name="Bustamante F.O."/>
            <person name="Brasileiro-Vidal A.C."/>
            <person name="Benko-Iseppon A.M."/>
        </authorList>
    </citation>
    <scope>NUCLEOTIDE SEQUENCE [LARGE SCALE GENOMIC DNA]</scope>
    <source>
        <tissue evidence="2">Leaves</tissue>
    </source>
</reference>
<dbReference type="InterPro" id="IPR002156">
    <property type="entry name" value="RNaseH_domain"/>
</dbReference>
<name>A0ABU6ZQA6_9FABA</name>
<accession>A0ABU6ZQA6</accession>
<keyword evidence="3" id="KW-1185">Reference proteome</keyword>
<gene>
    <name evidence="2" type="ORF">PIB30_081224</name>
</gene>
<protein>
    <recommendedName>
        <fullName evidence="1">RNase H type-1 domain-containing protein</fullName>
    </recommendedName>
</protein>
<dbReference type="Pfam" id="PF13456">
    <property type="entry name" value="RVT_3"/>
    <property type="match status" value="1"/>
</dbReference>
<evidence type="ECO:0000313" key="3">
    <source>
        <dbReference type="Proteomes" id="UP001341840"/>
    </source>
</evidence>
<feature type="domain" description="RNase H type-1" evidence="1">
    <location>
        <begin position="8"/>
        <end position="65"/>
    </location>
</feature>
<organism evidence="2 3">
    <name type="scientific">Stylosanthes scabra</name>
    <dbReference type="NCBI Taxonomy" id="79078"/>
    <lineage>
        <taxon>Eukaryota</taxon>
        <taxon>Viridiplantae</taxon>
        <taxon>Streptophyta</taxon>
        <taxon>Embryophyta</taxon>
        <taxon>Tracheophyta</taxon>
        <taxon>Spermatophyta</taxon>
        <taxon>Magnoliopsida</taxon>
        <taxon>eudicotyledons</taxon>
        <taxon>Gunneridae</taxon>
        <taxon>Pentapetalae</taxon>
        <taxon>rosids</taxon>
        <taxon>fabids</taxon>
        <taxon>Fabales</taxon>
        <taxon>Fabaceae</taxon>
        <taxon>Papilionoideae</taxon>
        <taxon>50 kb inversion clade</taxon>
        <taxon>dalbergioids sensu lato</taxon>
        <taxon>Dalbergieae</taxon>
        <taxon>Pterocarpus clade</taxon>
        <taxon>Stylosanthes</taxon>
    </lineage>
</organism>
<dbReference type="Proteomes" id="UP001341840">
    <property type="component" value="Unassembled WGS sequence"/>
</dbReference>
<comment type="caution">
    <text evidence="2">The sequence shown here is derived from an EMBL/GenBank/DDBJ whole genome shotgun (WGS) entry which is preliminary data.</text>
</comment>
<proteinExistence type="predicted"/>
<sequence length="117" mass="13062">MGIVIFCETDNVDVFIAEQSYSYQDEAADFDLISKIIELIRCNWTVEVKLINRDANGVVDTIAKFVARTCLALKLSGLNLGCRILGTGLWTQLGNTSWHWCKRPIKAAATIRGIDLK</sequence>
<evidence type="ECO:0000313" key="2">
    <source>
        <dbReference type="EMBL" id="MED6224164.1"/>
    </source>
</evidence>